<feature type="compositionally biased region" description="Basic and acidic residues" evidence="1">
    <location>
        <begin position="253"/>
        <end position="263"/>
    </location>
</feature>
<dbReference type="InParanoid" id="A0A6J2XMR5"/>
<accession>A0A6J2XMR5</accession>
<dbReference type="Proteomes" id="UP000504635">
    <property type="component" value="Unplaced"/>
</dbReference>
<evidence type="ECO:0000313" key="3">
    <source>
        <dbReference type="RefSeq" id="XP_030752647.1"/>
    </source>
</evidence>
<evidence type="ECO:0000256" key="1">
    <source>
        <dbReference type="SAM" id="MobiDB-lite"/>
    </source>
</evidence>
<dbReference type="RefSeq" id="XP_030752647.1">
    <property type="nucleotide sequence ID" value="XM_030896787.1"/>
</dbReference>
<sequence>MEEKPEEKTGTTKIIENSAEPIQVISEPISKTHYDISEEKIEKLHEICVSNNVIRSDTDKDVTVKDGGSINVIRSNTDKDVAVKDGGSINVIRSNTDKDVAVKDVTVKDVTVKKVTGKGVADKGAKENISEKVLEVEPKIKESKAEEDLDKSNIKPEEATEANPKTETVEKELGKGRISDSLPCCISKPRQKIIRNQSDIFSLQDAPTTLQTSIFSVNGSPSRRVFRKQEPAGHVFQRSEDSDVKSALKSRITRENYNDEKRPSSSYRNPLTGTGLSSNDEYKSKGLKRKDGNPLLGLGYDAELPTINSQHRIPPGGHSHKLW</sequence>
<reference evidence="3" key="1">
    <citation type="submission" date="2025-08" db="UniProtKB">
        <authorList>
            <consortium name="RefSeq"/>
        </authorList>
    </citation>
    <scope>IDENTIFICATION</scope>
    <source>
        <tissue evidence="3">Gonads</tissue>
    </source>
</reference>
<feature type="compositionally biased region" description="Polar residues" evidence="1">
    <location>
        <begin position="264"/>
        <end position="279"/>
    </location>
</feature>
<feature type="compositionally biased region" description="Basic and acidic residues" evidence="1">
    <location>
        <begin position="280"/>
        <end position="292"/>
    </location>
</feature>
<dbReference type="KEGG" id="soy:115879797"/>
<feature type="compositionally biased region" description="Basic and acidic residues" evidence="1">
    <location>
        <begin position="144"/>
        <end position="158"/>
    </location>
</feature>
<dbReference type="OrthoDB" id="6367565at2759"/>
<evidence type="ECO:0000313" key="2">
    <source>
        <dbReference type="Proteomes" id="UP000504635"/>
    </source>
</evidence>
<name>A0A6J2XMR5_SITOR</name>
<feature type="region of interest" description="Disordered" evidence="1">
    <location>
        <begin position="144"/>
        <end position="172"/>
    </location>
</feature>
<gene>
    <name evidence="3" type="primary">LOC115879797</name>
</gene>
<dbReference type="AlphaFoldDB" id="A0A6J2XMR5"/>
<dbReference type="GeneID" id="115879797"/>
<protein>
    <submittedName>
        <fullName evidence="3">Uncharacterized protein LOC115879797</fullName>
    </submittedName>
</protein>
<organism evidence="2 3">
    <name type="scientific">Sitophilus oryzae</name>
    <name type="common">Rice weevil</name>
    <name type="synonym">Curculio oryzae</name>
    <dbReference type="NCBI Taxonomy" id="7048"/>
    <lineage>
        <taxon>Eukaryota</taxon>
        <taxon>Metazoa</taxon>
        <taxon>Ecdysozoa</taxon>
        <taxon>Arthropoda</taxon>
        <taxon>Hexapoda</taxon>
        <taxon>Insecta</taxon>
        <taxon>Pterygota</taxon>
        <taxon>Neoptera</taxon>
        <taxon>Endopterygota</taxon>
        <taxon>Coleoptera</taxon>
        <taxon>Polyphaga</taxon>
        <taxon>Cucujiformia</taxon>
        <taxon>Curculionidae</taxon>
        <taxon>Dryophthorinae</taxon>
        <taxon>Sitophilus</taxon>
    </lineage>
</organism>
<keyword evidence="2" id="KW-1185">Reference proteome</keyword>
<feature type="region of interest" description="Disordered" evidence="1">
    <location>
        <begin position="253"/>
        <end position="295"/>
    </location>
</feature>
<proteinExistence type="predicted"/>